<dbReference type="SUPFAM" id="SSF88659">
    <property type="entry name" value="Sigma3 and sigma4 domains of RNA polymerase sigma factors"/>
    <property type="match status" value="1"/>
</dbReference>
<evidence type="ECO:0000313" key="3">
    <source>
        <dbReference type="Proteomes" id="UP000641741"/>
    </source>
</evidence>
<organism evidence="2 3">
    <name type="scientific">Agathobaculum hominis</name>
    <dbReference type="NCBI Taxonomy" id="2763014"/>
    <lineage>
        <taxon>Bacteria</taxon>
        <taxon>Bacillati</taxon>
        <taxon>Bacillota</taxon>
        <taxon>Clostridia</taxon>
        <taxon>Eubacteriales</taxon>
        <taxon>Butyricicoccaceae</taxon>
        <taxon>Agathobaculum</taxon>
    </lineage>
</organism>
<reference evidence="2 3" key="1">
    <citation type="submission" date="2020-08" db="EMBL/GenBank/DDBJ databases">
        <title>Genome public.</title>
        <authorList>
            <person name="Liu C."/>
            <person name="Sun Q."/>
        </authorList>
    </citation>
    <scope>NUCLEOTIDE SEQUENCE [LARGE SCALE GENOMIC DNA]</scope>
    <source>
        <strain evidence="2 3">M2</strain>
    </source>
</reference>
<dbReference type="Gene3D" id="1.10.10.10">
    <property type="entry name" value="Winged helix-like DNA-binding domain superfamily/Winged helix DNA-binding domain"/>
    <property type="match status" value="1"/>
</dbReference>
<dbReference type="Pfam" id="PF04545">
    <property type="entry name" value="Sigma70_r4"/>
    <property type="match status" value="1"/>
</dbReference>
<comment type="caution">
    <text evidence="2">The sequence shown here is derived from an EMBL/GenBank/DDBJ whole genome shotgun (WGS) entry which is preliminary data.</text>
</comment>
<gene>
    <name evidence="2" type="ORF">H8S02_03215</name>
</gene>
<proteinExistence type="predicted"/>
<dbReference type="NCBIfam" id="TIGR02937">
    <property type="entry name" value="sigma70-ECF"/>
    <property type="match status" value="1"/>
</dbReference>
<sequence>MSGERQYDRCAYESYIRDLGQEDSTLRAAFRTAFFEAMRSELTARQYEVLRLETVEGMNGKEVAARLGITQSAVSRHKSRGMKRLRSLLSYNLELL</sequence>
<dbReference type="InterPro" id="IPR014284">
    <property type="entry name" value="RNA_pol_sigma-70_dom"/>
</dbReference>
<dbReference type="InterPro" id="IPR007630">
    <property type="entry name" value="RNA_pol_sigma70_r4"/>
</dbReference>
<name>A0ABR7GKY0_9FIRM</name>
<keyword evidence="3" id="KW-1185">Reference proteome</keyword>
<accession>A0ABR7GKY0</accession>
<dbReference type="EMBL" id="JACOPK010000002">
    <property type="protein sequence ID" value="MBC5694959.1"/>
    <property type="molecule type" value="Genomic_DNA"/>
</dbReference>
<dbReference type="InterPro" id="IPR036388">
    <property type="entry name" value="WH-like_DNA-bd_sf"/>
</dbReference>
<dbReference type="Proteomes" id="UP000641741">
    <property type="component" value="Unassembled WGS sequence"/>
</dbReference>
<dbReference type="InterPro" id="IPR013324">
    <property type="entry name" value="RNA_pol_sigma_r3/r4-like"/>
</dbReference>
<protein>
    <submittedName>
        <fullName evidence="2">Sigma-70 family RNA polymerase sigma factor</fullName>
    </submittedName>
</protein>
<evidence type="ECO:0000313" key="2">
    <source>
        <dbReference type="EMBL" id="MBC5694959.1"/>
    </source>
</evidence>
<dbReference type="RefSeq" id="WP_186969272.1">
    <property type="nucleotide sequence ID" value="NZ_JACOPK010000002.1"/>
</dbReference>
<evidence type="ECO:0000259" key="1">
    <source>
        <dbReference type="Pfam" id="PF04545"/>
    </source>
</evidence>
<feature type="domain" description="RNA polymerase sigma-70 region 4" evidence="1">
    <location>
        <begin position="41"/>
        <end position="86"/>
    </location>
</feature>